<dbReference type="PANTHER" id="PTHR33798:SF5">
    <property type="entry name" value="FLAVIN REDUCTASE LIKE DOMAIN-CONTAINING PROTEIN"/>
    <property type="match status" value="1"/>
</dbReference>
<dbReference type="RefSeq" id="WP_197115547.1">
    <property type="nucleotide sequence ID" value="NZ_JACBXQ010000004.1"/>
</dbReference>
<dbReference type="EMBL" id="JACBXQ010000004">
    <property type="protein sequence ID" value="MBG9986623.1"/>
    <property type="molecule type" value="Genomic_DNA"/>
</dbReference>
<evidence type="ECO:0000313" key="7">
    <source>
        <dbReference type="Proteomes" id="UP000721415"/>
    </source>
</evidence>
<keyword evidence="7" id="KW-1185">Reference proteome</keyword>
<comment type="cofactor">
    <cofactor evidence="1">
        <name>FMN</name>
        <dbReference type="ChEBI" id="CHEBI:58210"/>
    </cofactor>
</comment>
<protein>
    <submittedName>
        <fullName evidence="6">Flavin reductase family protein</fullName>
    </submittedName>
</protein>
<organism evidence="6 7">
    <name type="scientific">Facklamia lactis</name>
    <dbReference type="NCBI Taxonomy" id="2749967"/>
    <lineage>
        <taxon>Bacteria</taxon>
        <taxon>Bacillati</taxon>
        <taxon>Bacillota</taxon>
        <taxon>Bacilli</taxon>
        <taxon>Lactobacillales</taxon>
        <taxon>Aerococcaceae</taxon>
        <taxon>Facklamia</taxon>
    </lineage>
</organism>
<dbReference type="SUPFAM" id="SSF50475">
    <property type="entry name" value="FMN-binding split barrel"/>
    <property type="match status" value="1"/>
</dbReference>
<dbReference type="Proteomes" id="UP000721415">
    <property type="component" value="Unassembled WGS sequence"/>
</dbReference>
<feature type="domain" description="Flavin reductase like" evidence="5">
    <location>
        <begin position="20"/>
        <end position="174"/>
    </location>
</feature>
<evidence type="ECO:0000256" key="3">
    <source>
        <dbReference type="ARBA" id="ARBA00022643"/>
    </source>
</evidence>
<gene>
    <name evidence="6" type="ORF">HZY91_06910</name>
</gene>
<accession>A0ABS0LR35</accession>
<dbReference type="InterPro" id="IPR002563">
    <property type="entry name" value="Flavin_Rdtase-like_dom"/>
</dbReference>
<dbReference type="InterPro" id="IPR012349">
    <property type="entry name" value="Split_barrel_FMN-bd"/>
</dbReference>
<proteinExistence type="inferred from homology"/>
<comment type="similarity">
    <text evidence="4">Belongs to the flavoredoxin family.</text>
</comment>
<dbReference type="Pfam" id="PF01613">
    <property type="entry name" value="Flavin_Reduct"/>
    <property type="match status" value="1"/>
</dbReference>
<name>A0ABS0LR35_9LACT</name>
<evidence type="ECO:0000256" key="1">
    <source>
        <dbReference type="ARBA" id="ARBA00001917"/>
    </source>
</evidence>
<evidence type="ECO:0000259" key="5">
    <source>
        <dbReference type="SMART" id="SM00903"/>
    </source>
</evidence>
<dbReference type="Gene3D" id="2.30.110.10">
    <property type="entry name" value="Electron Transport, Fmn-binding Protein, Chain A"/>
    <property type="match status" value="1"/>
</dbReference>
<dbReference type="SMART" id="SM00903">
    <property type="entry name" value="Flavin_Reduct"/>
    <property type="match status" value="1"/>
</dbReference>
<reference evidence="6 7" key="1">
    <citation type="submission" date="2020-07" db="EMBL/GenBank/DDBJ databases">
        <title>Facklamia lactis sp. nov., isolated from raw milk.</title>
        <authorList>
            <person name="Doll E.V."/>
            <person name="Huptas C."/>
            <person name="Staib L."/>
            <person name="Wenning M."/>
            <person name="Scherer S."/>
        </authorList>
    </citation>
    <scope>NUCLEOTIDE SEQUENCE [LARGE SCALE GENOMIC DNA]</scope>
    <source>
        <strain evidence="6 7">DSM 111018</strain>
    </source>
</reference>
<evidence type="ECO:0000313" key="6">
    <source>
        <dbReference type="EMBL" id="MBG9986623.1"/>
    </source>
</evidence>
<keyword evidence="3" id="KW-0288">FMN</keyword>
<evidence type="ECO:0000256" key="4">
    <source>
        <dbReference type="ARBA" id="ARBA00038054"/>
    </source>
</evidence>
<comment type="caution">
    <text evidence="6">The sequence shown here is derived from an EMBL/GenBank/DDBJ whole genome shotgun (WGS) entry which is preliminary data.</text>
</comment>
<sequence>MLSFSLEDLTVKQQKKLLIGSVIPRPTALVSTQNKDGVVNLAPFSYFNIVTYQPPVLGVAVQRVNGSMKDTAINIVNGQEAVVHIVDRENVELANQAAVNYPPERSELDLAKFELVNSSQINVPGLLPSKMRFETSLFKHVIIQDEEEITADLLLLKVVYFHVAEEIYQETYIDPKKLDPVARLAGSDYSYIGEVFALERPEFKGEMK</sequence>
<keyword evidence="2" id="KW-0285">Flavoprotein</keyword>
<evidence type="ECO:0000256" key="2">
    <source>
        <dbReference type="ARBA" id="ARBA00022630"/>
    </source>
</evidence>
<dbReference type="PANTHER" id="PTHR33798">
    <property type="entry name" value="FLAVOPROTEIN OXYGENASE"/>
    <property type="match status" value="1"/>
</dbReference>